<dbReference type="Gene3D" id="1.10.10.10">
    <property type="entry name" value="Winged helix-like DNA-binding domain superfamily/Winged helix DNA-binding domain"/>
    <property type="match status" value="1"/>
</dbReference>
<evidence type="ECO:0000256" key="1">
    <source>
        <dbReference type="ARBA" id="ARBA00023125"/>
    </source>
</evidence>
<keyword evidence="3" id="KW-1185">Reference proteome</keyword>
<dbReference type="RefSeq" id="WP_065272416.1">
    <property type="nucleotide sequence ID" value="NZ_CP015124.1"/>
</dbReference>
<name>A0A1B0ZU54_9RHOB</name>
<dbReference type="Pfam" id="PF02082">
    <property type="entry name" value="Rrf2"/>
    <property type="match status" value="1"/>
</dbReference>
<dbReference type="InterPro" id="IPR000944">
    <property type="entry name" value="Tscrpt_reg_Rrf2"/>
</dbReference>
<sequence length="159" mass="17345">MRLTTRTNLAARILMACATNGDRLLRTAEISELCNCSTNHAAHVVQRLHAEGFLTTLRGRTGGIRLARAADQISIGTMFRLFEADIPFAECFDAEHNSCPLTETCRLRSYLERALGAFYHELDMVTLEDLVRGNCGLAKLLAMHPAPPAQCGAELGQGG</sequence>
<evidence type="ECO:0000313" key="2">
    <source>
        <dbReference type="EMBL" id="ANP37618.1"/>
    </source>
</evidence>
<dbReference type="PROSITE" id="PS51197">
    <property type="entry name" value="HTH_RRF2_2"/>
    <property type="match status" value="1"/>
</dbReference>
<dbReference type="EMBL" id="CP015124">
    <property type="protein sequence ID" value="ANP37618.1"/>
    <property type="molecule type" value="Genomic_DNA"/>
</dbReference>
<dbReference type="PANTHER" id="PTHR33221:SF4">
    <property type="entry name" value="HTH-TYPE TRANSCRIPTIONAL REPRESSOR NSRR"/>
    <property type="match status" value="1"/>
</dbReference>
<dbReference type="GO" id="GO:0003700">
    <property type="term" value="F:DNA-binding transcription factor activity"/>
    <property type="evidence" value="ECO:0007669"/>
    <property type="project" value="TreeGrafter"/>
</dbReference>
<organism evidence="2 3">
    <name type="scientific">Phaeobacter gallaeciensis</name>
    <dbReference type="NCBI Taxonomy" id="60890"/>
    <lineage>
        <taxon>Bacteria</taxon>
        <taxon>Pseudomonadati</taxon>
        <taxon>Pseudomonadota</taxon>
        <taxon>Alphaproteobacteria</taxon>
        <taxon>Rhodobacterales</taxon>
        <taxon>Roseobacteraceae</taxon>
        <taxon>Phaeobacter</taxon>
    </lineage>
</organism>
<dbReference type="OrthoDB" id="9795923at2"/>
<accession>A0A1B0ZU54</accession>
<dbReference type="InterPro" id="IPR036390">
    <property type="entry name" value="WH_DNA-bd_sf"/>
</dbReference>
<dbReference type="GO" id="GO:0005829">
    <property type="term" value="C:cytosol"/>
    <property type="evidence" value="ECO:0007669"/>
    <property type="project" value="TreeGrafter"/>
</dbReference>
<proteinExistence type="predicted"/>
<protein>
    <submittedName>
        <fullName evidence="2">Transcriptional regulator</fullName>
    </submittedName>
</protein>
<dbReference type="NCBIfam" id="TIGR00738">
    <property type="entry name" value="rrf2_super"/>
    <property type="match status" value="1"/>
</dbReference>
<dbReference type="GO" id="GO:0003677">
    <property type="term" value="F:DNA binding"/>
    <property type="evidence" value="ECO:0007669"/>
    <property type="project" value="UniProtKB-KW"/>
</dbReference>
<reference evidence="2 3" key="1">
    <citation type="submission" date="2016-04" db="EMBL/GenBank/DDBJ databases">
        <authorList>
            <person name="Evans L.H."/>
            <person name="Alamgir A."/>
            <person name="Owens N."/>
            <person name="Weber N.D."/>
            <person name="Virtaneva K."/>
            <person name="Barbian K."/>
            <person name="Babar A."/>
            <person name="Rosenke K."/>
        </authorList>
    </citation>
    <scope>NUCLEOTIDE SEQUENCE [LARGE SCALE GENOMIC DNA]</scope>
    <source>
        <strain evidence="2 3">JL2886</strain>
    </source>
</reference>
<dbReference type="Proteomes" id="UP000092565">
    <property type="component" value="Chromosome"/>
</dbReference>
<keyword evidence="1" id="KW-0238">DNA-binding</keyword>
<dbReference type="PATRIC" id="fig|60890.4.peg.2659"/>
<gene>
    <name evidence="2" type="primary">nsrR</name>
    <name evidence="2" type="ORF">JL2886_02732</name>
</gene>
<dbReference type="SUPFAM" id="SSF46785">
    <property type="entry name" value="Winged helix' DNA-binding domain"/>
    <property type="match status" value="1"/>
</dbReference>
<evidence type="ECO:0000313" key="3">
    <source>
        <dbReference type="Proteomes" id="UP000092565"/>
    </source>
</evidence>
<dbReference type="InterPro" id="IPR036388">
    <property type="entry name" value="WH-like_DNA-bd_sf"/>
</dbReference>
<dbReference type="PANTHER" id="PTHR33221">
    <property type="entry name" value="WINGED HELIX-TURN-HELIX TRANSCRIPTIONAL REGULATOR, RRF2 FAMILY"/>
    <property type="match status" value="1"/>
</dbReference>
<dbReference type="AlphaFoldDB" id="A0A1B0ZU54"/>